<dbReference type="PANTHER" id="PTHR43404">
    <property type="entry name" value="LIPOPOLYSACCHARIDE CHOLINEPHOSPHOTRANSFERASE LICD"/>
    <property type="match status" value="1"/>
</dbReference>
<dbReference type="GO" id="GO:0009100">
    <property type="term" value="P:glycoprotein metabolic process"/>
    <property type="evidence" value="ECO:0007669"/>
    <property type="project" value="UniProtKB-ARBA"/>
</dbReference>
<dbReference type="AlphaFoldDB" id="A0A0C9NV65"/>
<dbReference type="EMBL" id="BAYM01000020">
    <property type="protein sequence ID" value="GAN35775.1"/>
    <property type="molecule type" value="Genomic_DNA"/>
</dbReference>
<sequence length="288" mass="33913">MYSQDSQLKKVQERTLKIAKTIADFCQKHNLLCYLCGGGAIGALREKGFVPWDDDLDFFMPRKDYERFCQLWQMEKPKGYVLERTSQHFINHNNFTTIRDPETTFVKTYQRNLDIVHGITVDVFPLDRAPIGKFQQKRQKLWALIYALFNEQIVPVSHGGLVTGGSRLLLSTFRSPNQRYHIWKYAEKQMMRYDDKNTPWVTELCVGPKYMGNRYPTEDFASAVWLPFEDVKLPVPVGYDRYLRHVFGDYMRRPKVSQQVPHHDAVFVDPDTPYTKYRGIYYLTKGEK</sequence>
<evidence type="ECO:0000259" key="1">
    <source>
        <dbReference type="Pfam" id="PF04991"/>
    </source>
</evidence>
<organism evidence="2 3">
    <name type="scientific">Lacticaseibacillus paracasei NRIC 0644</name>
    <dbReference type="NCBI Taxonomy" id="1435038"/>
    <lineage>
        <taxon>Bacteria</taxon>
        <taxon>Bacillati</taxon>
        <taxon>Bacillota</taxon>
        <taxon>Bacilli</taxon>
        <taxon>Lactobacillales</taxon>
        <taxon>Lactobacillaceae</taxon>
        <taxon>Lacticaseibacillus</taxon>
    </lineage>
</organism>
<proteinExistence type="predicted"/>
<reference evidence="3" key="1">
    <citation type="submission" date="2014-05" db="EMBL/GenBank/DDBJ databases">
        <title>Whole genome sequencing of Lactobacillus casei NRIC0644.</title>
        <authorList>
            <person name="Atarashi H."/>
            <person name="Yoshida Y."/>
            <person name="Fujimura S."/>
            <person name="Tanaka N."/>
            <person name="Shiwa Y."/>
            <person name="Yoshikawa H."/>
            <person name="Okada S."/>
            <person name="Nakagawa J."/>
        </authorList>
    </citation>
    <scope>NUCLEOTIDE SEQUENCE [LARGE SCALE GENOMIC DNA]</scope>
    <source>
        <strain evidence="3">NRIC0644</strain>
    </source>
</reference>
<dbReference type="InterPro" id="IPR052942">
    <property type="entry name" value="LPS_cholinephosphotransferase"/>
</dbReference>
<gene>
    <name evidence="2" type="ORF">LC0644_0364</name>
</gene>
<dbReference type="Pfam" id="PF04991">
    <property type="entry name" value="LicD"/>
    <property type="match status" value="1"/>
</dbReference>
<evidence type="ECO:0000313" key="2">
    <source>
        <dbReference type="EMBL" id="GAN35775.1"/>
    </source>
</evidence>
<name>A0A0C9NV65_LACPA</name>
<protein>
    <submittedName>
        <fullName evidence="2">Lipopolysaccharide cholinephosphotransferase</fullName>
    </submittedName>
</protein>
<dbReference type="Proteomes" id="UP000032552">
    <property type="component" value="Unassembled WGS sequence"/>
</dbReference>
<evidence type="ECO:0000313" key="3">
    <source>
        <dbReference type="Proteomes" id="UP000032552"/>
    </source>
</evidence>
<dbReference type="InterPro" id="IPR007074">
    <property type="entry name" value="LicD/FKTN/FKRP_NTP_transf"/>
</dbReference>
<dbReference type="PANTHER" id="PTHR43404:SF2">
    <property type="entry name" value="LIPOPOLYSACCHARIDE CHOLINEPHOSPHOTRANSFERASE LICD"/>
    <property type="match status" value="1"/>
</dbReference>
<accession>A0A0C9NV65</accession>
<feature type="domain" description="LicD/FKTN/FKRP nucleotidyltransferase" evidence="1">
    <location>
        <begin position="26"/>
        <end position="248"/>
    </location>
</feature>
<keyword evidence="2" id="KW-0808">Transferase</keyword>
<dbReference type="RefSeq" id="WP_045624254.1">
    <property type="nucleotide sequence ID" value="NZ_BAYM01000020.1"/>
</dbReference>
<dbReference type="GO" id="GO:0016740">
    <property type="term" value="F:transferase activity"/>
    <property type="evidence" value="ECO:0007669"/>
    <property type="project" value="UniProtKB-KW"/>
</dbReference>
<comment type="caution">
    <text evidence="2">The sequence shown here is derived from an EMBL/GenBank/DDBJ whole genome shotgun (WGS) entry which is preliminary data.</text>
</comment>